<proteinExistence type="predicted"/>
<dbReference type="EMBL" id="GL536370">
    <property type="protein sequence ID" value="EFQ88450.1"/>
    <property type="molecule type" value="Genomic_DNA"/>
</dbReference>
<evidence type="ECO:0000313" key="1">
    <source>
        <dbReference type="EMBL" id="EFQ88450.1"/>
    </source>
</evidence>
<organism evidence="2">
    <name type="scientific">Pyrenophora teres f. teres (strain 0-1)</name>
    <name type="common">Barley net blotch fungus</name>
    <name type="synonym">Drechslera teres f. teres</name>
    <dbReference type="NCBI Taxonomy" id="861557"/>
    <lineage>
        <taxon>Eukaryota</taxon>
        <taxon>Fungi</taxon>
        <taxon>Dikarya</taxon>
        <taxon>Ascomycota</taxon>
        <taxon>Pezizomycotina</taxon>
        <taxon>Dothideomycetes</taxon>
        <taxon>Pleosporomycetidae</taxon>
        <taxon>Pleosporales</taxon>
        <taxon>Pleosporineae</taxon>
        <taxon>Pleosporaceae</taxon>
        <taxon>Pyrenophora</taxon>
    </lineage>
</organism>
<keyword evidence="2" id="KW-1185">Reference proteome</keyword>
<accession>E3S0Q4</accession>
<dbReference type="HOGENOM" id="CLU_1338127_0_0_1"/>
<protein>
    <submittedName>
        <fullName evidence="1">Uncharacterized protein</fullName>
    </submittedName>
</protein>
<reference evidence="1 2" key="1">
    <citation type="journal article" date="2010" name="Genome Biol.">
        <title>A first genome assembly of the barley fungal pathogen Pyrenophora teres f. teres.</title>
        <authorList>
            <person name="Ellwood S.R."/>
            <person name="Liu Z."/>
            <person name="Syme R.A."/>
            <person name="Lai Z."/>
            <person name="Hane J.K."/>
            <person name="Keiper F."/>
            <person name="Moffat C.S."/>
            <person name="Oliver R.P."/>
            <person name="Friesen T.L."/>
        </authorList>
    </citation>
    <scope>NUCLEOTIDE SEQUENCE [LARGE SCALE GENOMIC DNA]</scope>
    <source>
        <strain evidence="1 2">0-1</strain>
    </source>
</reference>
<sequence length="205" mass="23369">MALVELWIDRNADTVIILKSPQPDDQFAPWNEDGTAAKFSAMVDAELPFGIQDEEDEEEQDIEEYAVATTLGEIPIDAVPDIPEGSREGHQKTDGYYYVTANGWNAEAFLLLMNMLHLQSEHIPLAPSFETMAKLAVIVDYYDCAKAIDAFTRIYMKRSVRKNKLRKYGRKLILEMFVSLVFKWSKCFEEVTAEAILGCSEETRR</sequence>
<dbReference type="AlphaFoldDB" id="E3S0Q4"/>
<dbReference type="OrthoDB" id="5326346at2759"/>
<gene>
    <name evidence="1" type="ORF">PTT_15674</name>
</gene>
<evidence type="ECO:0000313" key="2">
    <source>
        <dbReference type="Proteomes" id="UP000001067"/>
    </source>
</evidence>
<dbReference type="STRING" id="861557.E3S0Q4"/>
<name>E3S0Q4_PYRTT</name>
<dbReference type="Proteomes" id="UP000001067">
    <property type="component" value="Unassembled WGS sequence"/>
</dbReference>
<dbReference type="KEGG" id="pte:PTT_15674"/>